<dbReference type="Gene3D" id="2.60.40.2970">
    <property type="match status" value="1"/>
</dbReference>
<reference evidence="1 2" key="1">
    <citation type="submission" date="2024-02" db="EMBL/GenBank/DDBJ databases">
        <title>First draft genome assembly of two strains of Seiridium cardinale.</title>
        <authorList>
            <person name="Emiliani G."/>
            <person name="Scali E."/>
        </authorList>
    </citation>
    <scope>NUCLEOTIDE SEQUENCE [LARGE SCALE GENOMIC DNA]</scope>
    <source>
        <strain evidence="1 2">BM-138-000479</strain>
    </source>
</reference>
<comment type="caution">
    <text evidence="1">The sequence shown here is derived from an EMBL/GenBank/DDBJ whole genome shotgun (WGS) entry which is preliminary data.</text>
</comment>
<name>A0ABR2X6B6_9PEZI</name>
<gene>
    <name evidence="1" type="ORF">SCAR479_14054</name>
</gene>
<protein>
    <submittedName>
        <fullName evidence="1">Uncharacterized protein</fullName>
    </submittedName>
</protein>
<dbReference type="Proteomes" id="UP001465668">
    <property type="component" value="Unassembled WGS sequence"/>
</dbReference>
<accession>A0ABR2X6B6</accession>
<organism evidence="1 2">
    <name type="scientific">Seiridium cardinale</name>
    <dbReference type="NCBI Taxonomy" id="138064"/>
    <lineage>
        <taxon>Eukaryota</taxon>
        <taxon>Fungi</taxon>
        <taxon>Dikarya</taxon>
        <taxon>Ascomycota</taxon>
        <taxon>Pezizomycotina</taxon>
        <taxon>Sordariomycetes</taxon>
        <taxon>Xylariomycetidae</taxon>
        <taxon>Amphisphaeriales</taxon>
        <taxon>Sporocadaceae</taxon>
        <taxon>Seiridium</taxon>
    </lineage>
</organism>
<proteinExistence type="predicted"/>
<sequence>MPDSPIRIEKLGILEARTVPSAKTHHYDAVLRAAPYSKQSYSQDVPVTSMSYAVRHRPFGLILALLAAASILWYSKQHRPTPSTMSADALSHLAVSVRKSASYTLTFSVTNQNDVPITLLRWESPLDPLALSLGVVKLFVPADSEDALDIPTIQVRRKMPPGPDSLITIEPGSTAEGSIELKEPRVPLDKLKGDVKVSCKGRWTSVWQKRADQVSQKELEELNAGKEALSGEYSVDPATLTF</sequence>
<evidence type="ECO:0000313" key="1">
    <source>
        <dbReference type="EMBL" id="KAK9769280.1"/>
    </source>
</evidence>
<evidence type="ECO:0000313" key="2">
    <source>
        <dbReference type="Proteomes" id="UP001465668"/>
    </source>
</evidence>
<dbReference type="EMBL" id="JARVKM010000144">
    <property type="protein sequence ID" value="KAK9769280.1"/>
    <property type="molecule type" value="Genomic_DNA"/>
</dbReference>
<keyword evidence="2" id="KW-1185">Reference proteome</keyword>